<evidence type="ECO:0000313" key="7">
    <source>
        <dbReference type="Proteomes" id="UP000694541"/>
    </source>
</evidence>
<evidence type="ECO:0000256" key="1">
    <source>
        <dbReference type="ARBA" id="ARBA00009018"/>
    </source>
</evidence>
<evidence type="ECO:0000313" key="6">
    <source>
        <dbReference type="Ensembl" id="ENSANIP00000001685.1"/>
    </source>
</evidence>
<evidence type="ECO:0000256" key="5">
    <source>
        <dbReference type="SAM" id="Phobius"/>
    </source>
</evidence>
<organism evidence="6 7">
    <name type="scientific">Accipiter nisus</name>
    <name type="common">Eurasian sparrowhawk</name>
    <dbReference type="NCBI Taxonomy" id="211598"/>
    <lineage>
        <taxon>Eukaryota</taxon>
        <taxon>Metazoa</taxon>
        <taxon>Chordata</taxon>
        <taxon>Craniata</taxon>
        <taxon>Vertebrata</taxon>
        <taxon>Euteleostomi</taxon>
        <taxon>Archelosauria</taxon>
        <taxon>Archosauria</taxon>
        <taxon>Dinosauria</taxon>
        <taxon>Saurischia</taxon>
        <taxon>Theropoda</taxon>
        <taxon>Coelurosauria</taxon>
        <taxon>Aves</taxon>
        <taxon>Neognathae</taxon>
        <taxon>Neoaves</taxon>
        <taxon>Telluraves</taxon>
        <taxon>Accipitrimorphae</taxon>
        <taxon>Accipitriformes</taxon>
        <taxon>Accipitridae</taxon>
        <taxon>Accipitrinae</taxon>
        <taxon>Accipiter</taxon>
    </lineage>
</organism>
<dbReference type="PANTHER" id="PTHR10695:SF46">
    <property type="entry name" value="BIFUNCTIONAL COENZYME A SYNTHASE-RELATED"/>
    <property type="match status" value="1"/>
</dbReference>
<keyword evidence="7" id="KW-1185">Reference proteome</keyword>
<keyword evidence="2" id="KW-0547">Nucleotide-binding</keyword>
<dbReference type="GO" id="GO:0015937">
    <property type="term" value="P:coenzyme A biosynthetic process"/>
    <property type="evidence" value="ECO:0007669"/>
    <property type="project" value="InterPro"/>
</dbReference>
<dbReference type="InterPro" id="IPR027417">
    <property type="entry name" value="P-loop_NTPase"/>
</dbReference>
<dbReference type="Pfam" id="PF01121">
    <property type="entry name" value="CoaE"/>
    <property type="match status" value="1"/>
</dbReference>
<feature type="transmembrane region" description="Helical" evidence="5">
    <location>
        <begin position="291"/>
        <end position="312"/>
    </location>
</feature>
<dbReference type="PROSITE" id="PS51219">
    <property type="entry name" value="DPCK"/>
    <property type="match status" value="1"/>
</dbReference>
<dbReference type="HAMAP" id="MF_00376">
    <property type="entry name" value="Dephospho_CoA_kinase"/>
    <property type="match status" value="1"/>
</dbReference>
<dbReference type="AlphaFoldDB" id="A0A8B9M039"/>
<dbReference type="Proteomes" id="UP000694541">
    <property type="component" value="Unplaced"/>
</dbReference>
<keyword evidence="5" id="KW-0812">Transmembrane</keyword>
<dbReference type="InterPro" id="IPR001977">
    <property type="entry name" value="Depp_CoAkinase"/>
</dbReference>
<accession>A0A8B9M039</accession>
<proteinExistence type="inferred from homology"/>
<keyword evidence="5" id="KW-0472">Membrane</keyword>
<dbReference type="GO" id="GO:0004140">
    <property type="term" value="F:dephospho-CoA kinase activity"/>
    <property type="evidence" value="ECO:0007669"/>
    <property type="project" value="InterPro"/>
</dbReference>
<dbReference type="CDD" id="cd02022">
    <property type="entry name" value="DPCK"/>
    <property type="match status" value="1"/>
</dbReference>
<comment type="similarity">
    <text evidence="1">Belongs to the CoaE family.</text>
</comment>
<dbReference type="PANTHER" id="PTHR10695">
    <property type="entry name" value="DEPHOSPHO-COA KINASE-RELATED"/>
    <property type="match status" value="1"/>
</dbReference>
<dbReference type="GO" id="GO:0005737">
    <property type="term" value="C:cytoplasm"/>
    <property type="evidence" value="ECO:0007669"/>
    <property type="project" value="UniProtKB-ARBA"/>
</dbReference>
<keyword evidence="5" id="KW-1133">Transmembrane helix</keyword>
<sequence>MVYFGENWFWLFPVTSAGMGWTLYPCVQFKPKLVKYLYLIPWILYLYRPCDSTSVFKPCLAVVSRLTLPSAFTPAVILTASRLPAESTMFLVGLSGGIASGKSTVVAVLRELGCAVIDADVIAREVVQPHFKAYRQIVHYFGTEILLENGEINREALGNIIFSHPEKRQLLNSITHPEIQKEMLKQIWKYFVLGYRYVILDIPLLFETNRLTKFMKYTVLVYCDPPTQLSRLMKRNRLSQAEAEARIASQLPLDEKRKLASHVIDNSGDRESTRQQVLKLHARLEDSLDFLWARLVAGTVVAGLGGLVYLLLRRFIS</sequence>
<dbReference type="FunFam" id="3.40.50.300:FF:000485">
    <property type="entry name" value="Dephospho-CoA kinase CAB5"/>
    <property type="match status" value="1"/>
</dbReference>
<evidence type="ECO:0000256" key="4">
    <source>
        <dbReference type="ARBA" id="ARBA00044157"/>
    </source>
</evidence>
<dbReference type="Ensembl" id="ENSANIT00000001732.1">
    <property type="protein sequence ID" value="ENSANIP00000001685.1"/>
    <property type="gene ID" value="ENSANIG00000001214.1"/>
</dbReference>
<reference evidence="6" key="2">
    <citation type="submission" date="2025-09" db="UniProtKB">
        <authorList>
            <consortium name="Ensembl"/>
        </authorList>
    </citation>
    <scope>IDENTIFICATION</scope>
</reference>
<dbReference type="Gene3D" id="3.40.50.300">
    <property type="entry name" value="P-loop containing nucleotide triphosphate hydrolases"/>
    <property type="match status" value="1"/>
</dbReference>
<name>A0A8B9M039_9AVES</name>
<evidence type="ECO:0000256" key="2">
    <source>
        <dbReference type="ARBA" id="ARBA00022741"/>
    </source>
</evidence>
<evidence type="ECO:0000256" key="3">
    <source>
        <dbReference type="ARBA" id="ARBA00022840"/>
    </source>
</evidence>
<dbReference type="GO" id="GO:0005524">
    <property type="term" value="F:ATP binding"/>
    <property type="evidence" value="ECO:0007669"/>
    <property type="project" value="UniProtKB-KW"/>
</dbReference>
<dbReference type="SUPFAM" id="SSF52540">
    <property type="entry name" value="P-loop containing nucleoside triphosphate hydrolases"/>
    <property type="match status" value="1"/>
</dbReference>
<keyword evidence="3" id="KW-0067">ATP-binding</keyword>
<dbReference type="NCBIfam" id="TIGR00152">
    <property type="entry name" value="dephospho-CoA kinase"/>
    <property type="match status" value="1"/>
</dbReference>
<reference evidence="6" key="1">
    <citation type="submission" date="2025-08" db="UniProtKB">
        <authorList>
            <consortium name="Ensembl"/>
        </authorList>
    </citation>
    <scope>IDENTIFICATION</scope>
</reference>
<protein>
    <recommendedName>
        <fullName evidence="4">Dephospho-CoA kinase domain-containing protein</fullName>
    </recommendedName>
</protein>